<name>B4IM53_DROSE</name>
<dbReference type="HOGENOM" id="CLU_2560724_0_0_1"/>
<evidence type="ECO:0000313" key="2">
    <source>
        <dbReference type="Proteomes" id="UP000001292"/>
    </source>
</evidence>
<sequence length="82" mass="9400">MLSYLDYKKTFDLTTDASGIHSVIKRRPADIVLTHLDEPQVDFHNMIQKAKTALRAMENDSRQNRVFEVGGKVLVIQAKTRQ</sequence>
<evidence type="ECO:0000313" key="1">
    <source>
        <dbReference type="EMBL" id="EDW44133.1"/>
    </source>
</evidence>
<dbReference type="Proteomes" id="UP000001292">
    <property type="component" value="Unassembled WGS sequence"/>
</dbReference>
<dbReference type="AlphaFoldDB" id="B4IM53"/>
<gene>
    <name evidence="1" type="primary">Dsec\GM11649</name>
    <name evidence="1" type="ORF">Dsec_GM11649</name>
</gene>
<proteinExistence type="predicted"/>
<accession>B4IM53</accession>
<reference evidence="1 2" key="1">
    <citation type="journal article" date="2007" name="Nature">
        <title>Evolution of genes and genomes on the Drosophila phylogeny.</title>
        <authorList>
            <consortium name="Drosophila 12 Genomes Consortium"/>
            <person name="Clark A.G."/>
            <person name="Eisen M.B."/>
            <person name="Smith D.R."/>
            <person name="Bergman C.M."/>
            <person name="Oliver B."/>
            <person name="Markow T.A."/>
            <person name="Kaufman T.C."/>
            <person name="Kellis M."/>
            <person name="Gelbart W."/>
            <person name="Iyer V.N."/>
            <person name="Pollard D.A."/>
            <person name="Sackton T.B."/>
            <person name="Larracuente A.M."/>
            <person name="Singh N.D."/>
            <person name="Abad J.P."/>
            <person name="Abt D.N."/>
            <person name="Adryan B."/>
            <person name="Aguade M."/>
            <person name="Akashi H."/>
            <person name="Anderson W.W."/>
            <person name="Aquadro C.F."/>
            <person name="Ardell D.H."/>
            <person name="Arguello R."/>
            <person name="Artieri C.G."/>
            <person name="Barbash D.A."/>
            <person name="Barker D."/>
            <person name="Barsanti P."/>
            <person name="Batterham P."/>
            <person name="Batzoglou S."/>
            <person name="Begun D."/>
            <person name="Bhutkar A."/>
            <person name="Blanco E."/>
            <person name="Bosak S.A."/>
            <person name="Bradley R.K."/>
            <person name="Brand A.D."/>
            <person name="Brent M.R."/>
            <person name="Brooks A.N."/>
            <person name="Brown R.H."/>
            <person name="Butlin R.K."/>
            <person name="Caggese C."/>
            <person name="Calvi B.R."/>
            <person name="Bernardo de Carvalho A."/>
            <person name="Caspi A."/>
            <person name="Castrezana S."/>
            <person name="Celniker S.E."/>
            <person name="Chang J.L."/>
            <person name="Chapple C."/>
            <person name="Chatterji S."/>
            <person name="Chinwalla A."/>
            <person name="Civetta A."/>
            <person name="Clifton S.W."/>
            <person name="Comeron J.M."/>
            <person name="Costello J.C."/>
            <person name="Coyne J.A."/>
            <person name="Daub J."/>
            <person name="David R.G."/>
            <person name="Delcher A.L."/>
            <person name="Delehaunty K."/>
            <person name="Do C.B."/>
            <person name="Ebling H."/>
            <person name="Edwards K."/>
            <person name="Eickbush T."/>
            <person name="Evans J.D."/>
            <person name="Filipski A."/>
            <person name="Findeiss S."/>
            <person name="Freyhult E."/>
            <person name="Fulton L."/>
            <person name="Fulton R."/>
            <person name="Garcia A.C."/>
            <person name="Gardiner A."/>
            <person name="Garfield D.A."/>
            <person name="Garvin B.E."/>
            <person name="Gibson G."/>
            <person name="Gilbert D."/>
            <person name="Gnerre S."/>
            <person name="Godfrey J."/>
            <person name="Good R."/>
            <person name="Gotea V."/>
            <person name="Gravely B."/>
            <person name="Greenberg A.J."/>
            <person name="Griffiths-Jones S."/>
            <person name="Gross S."/>
            <person name="Guigo R."/>
            <person name="Gustafson E.A."/>
            <person name="Haerty W."/>
            <person name="Hahn M.W."/>
            <person name="Halligan D.L."/>
            <person name="Halpern A.L."/>
            <person name="Halter G.M."/>
            <person name="Han M.V."/>
            <person name="Heger A."/>
            <person name="Hillier L."/>
            <person name="Hinrichs A.S."/>
            <person name="Holmes I."/>
            <person name="Hoskins R.A."/>
            <person name="Hubisz M.J."/>
            <person name="Hultmark D."/>
            <person name="Huntley M.A."/>
            <person name="Jaffe D.B."/>
            <person name="Jagadeeshan S."/>
            <person name="Jeck W.R."/>
            <person name="Johnson J."/>
            <person name="Jones C.D."/>
            <person name="Jordan W.C."/>
            <person name="Karpen G.H."/>
            <person name="Kataoka E."/>
            <person name="Keightley P.D."/>
            <person name="Kheradpour P."/>
            <person name="Kirkness E.F."/>
            <person name="Koerich L.B."/>
            <person name="Kristiansen K."/>
            <person name="Kudrna D."/>
            <person name="Kulathinal R.J."/>
            <person name="Kumar S."/>
            <person name="Kwok R."/>
            <person name="Lander E."/>
            <person name="Langley C.H."/>
            <person name="Lapoint R."/>
            <person name="Lazzaro B.P."/>
            <person name="Lee S.J."/>
            <person name="Levesque L."/>
            <person name="Li R."/>
            <person name="Lin C.F."/>
            <person name="Lin M.F."/>
            <person name="Lindblad-Toh K."/>
            <person name="Llopart A."/>
            <person name="Long M."/>
            <person name="Low L."/>
            <person name="Lozovsky E."/>
            <person name="Lu J."/>
            <person name="Luo M."/>
            <person name="Machado C.A."/>
            <person name="Makalowski W."/>
            <person name="Marzo M."/>
            <person name="Matsuda M."/>
            <person name="Matzkin L."/>
            <person name="McAllister B."/>
            <person name="McBride C.S."/>
            <person name="McKernan B."/>
            <person name="McKernan K."/>
            <person name="Mendez-Lago M."/>
            <person name="Minx P."/>
            <person name="Mollenhauer M.U."/>
            <person name="Montooth K."/>
            <person name="Mount S.M."/>
            <person name="Mu X."/>
            <person name="Myers E."/>
            <person name="Negre B."/>
            <person name="Newfeld S."/>
            <person name="Nielsen R."/>
            <person name="Noor M.A."/>
            <person name="O'Grady P."/>
            <person name="Pachter L."/>
            <person name="Papaceit M."/>
            <person name="Parisi M.J."/>
            <person name="Parisi M."/>
            <person name="Parts L."/>
            <person name="Pedersen J.S."/>
            <person name="Pesole G."/>
            <person name="Phillippy A.M."/>
            <person name="Ponting C.P."/>
            <person name="Pop M."/>
            <person name="Porcelli D."/>
            <person name="Powell J.R."/>
            <person name="Prohaska S."/>
            <person name="Pruitt K."/>
            <person name="Puig M."/>
            <person name="Quesneville H."/>
            <person name="Ram K.R."/>
            <person name="Rand D."/>
            <person name="Rasmussen M.D."/>
            <person name="Reed L.K."/>
            <person name="Reenan R."/>
            <person name="Reily A."/>
            <person name="Remington K.A."/>
            <person name="Rieger T.T."/>
            <person name="Ritchie M.G."/>
            <person name="Robin C."/>
            <person name="Rogers Y.H."/>
            <person name="Rohde C."/>
            <person name="Rozas J."/>
            <person name="Rubenfield M.J."/>
            <person name="Ruiz A."/>
            <person name="Russo S."/>
            <person name="Salzberg S.L."/>
            <person name="Sanchez-Gracia A."/>
            <person name="Saranga D.J."/>
            <person name="Sato H."/>
            <person name="Schaeffer S.W."/>
            <person name="Schatz M.C."/>
            <person name="Schlenke T."/>
            <person name="Schwartz R."/>
            <person name="Segarra C."/>
            <person name="Singh R.S."/>
            <person name="Sirot L."/>
            <person name="Sirota M."/>
            <person name="Sisneros N.B."/>
            <person name="Smith C.D."/>
            <person name="Smith T.F."/>
            <person name="Spieth J."/>
            <person name="Stage D.E."/>
            <person name="Stark A."/>
            <person name="Stephan W."/>
            <person name="Strausberg R.L."/>
            <person name="Strempel S."/>
            <person name="Sturgill D."/>
            <person name="Sutton G."/>
            <person name="Sutton G.G."/>
            <person name="Tao W."/>
            <person name="Teichmann S."/>
            <person name="Tobari Y.N."/>
            <person name="Tomimura Y."/>
            <person name="Tsolas J.M."/>
            <person name="Valente V.L."/>
            <person name="Venter E."/>
            <person name="Venter J.C."/>
            <person name="Vicario S."/>
            <person name="Vieira F.G."/>
            <person name="Vilella A.J."/>
            <person name="Villasante A."/>
            <person name="Walenz B."/>
            <person name="Wang J."/>
            <person name="Wasserman M."/>
            <person name="Watts T."/>
            <person name="Wilson D."/>
            <person name="Wilson R.K."/>
            <person name="Wing R.A."/>
            <person name="Wolfner M.F."/>
            <person name="Wong A."/>
            <person name="Wong G.K."/>
            <person name="Wu C.I."/>
            <person name="Wu G."/>
            <person name="Yamamoto D."/>
            <person name="Yang H.P."/>
            <person name="Yang S.P."/>
            <person name="Yorke J.A."/>
            <person name="Yoshida K."/>
            <person name="Zdobnov E."/>
            <person name="Zhang P."/>
            <person name="Zhang Y."/>
            <person name="Zimin A.V."/>
            <person name="Baldwin J."/>
            <person name="Abdouelleil A."/>
            <person name="Abdulkadir J."/>
            <person name="Abebe A."/>
            <person name="Abera B."/>
            <person name="Abreu J."/>
            <person name="Acer S.C."/>
            <person name="Aftuck L."/>
            <person name="Alexander A."/>
            <person name="An P."/>
            <person name="Anderson E."/>
            <person name="Anderson S."/>
            <person name="Arachi H."/>
            <person name="Azer M."/>
            <person name="Bachantsang P."/>
            <person name="Barry A."/>
            <person name="Bayul T."/>
            <person name="Berlin A."/>
            <person name="Bessette D."/>
            <person name="Bloom T."/>
            <person name="Blye J."/>
            <person name="Boguslavskiy L."/>
            <person name="Bonnet C."/>
            <person name="Boukhgalter B."/>
            <person name="Bourzgui I."/>
            <person name="Brown A."/>
            <person name="Cahill P."/>
            <person name="Channer S."/>
            <person name="Cheshatsang Y."/>
            <person name="Chuda L."/>
            <person name="Citroen M."/>
            <person name="Collymore A."/>
            <person name="Cooke P."/>
            <person name="Costello M."/>
            <person name="D'Aco K."/>
            <person name="Daza R."/>
            <person name="De Haan G."/>
            <person name="DeGray S."/>
            <person name="DeMaso C."/>
            <person name="Dhargay N."/>
            <person name="Dooley K."/>
            <person name="Dooley E."/>
            <person name="Doricent M."/>
            <person name="Dorje P."/>
            <person name="Dorjee K."/>
            <person name="Dupes A."/>
            <person name="Elong R."/>
            <person name="Falk J."/>
            <person name="Farina A."/>
            <person name="Faro S."/>
            <person name="Ferguson D."/>
            <person name="Fisher S."/>
            <person name="Foley C.D."/>
            <person name="Franke A."/>
            <person name="Friedrich D."/>
            <person name="Gadbois L."/>
            <person name="Gearin G."/>
            <person name="Gearin C.R."/>
            <person name="Giannoukos G."/>
            <person name="Goode T."/>
            <person name="Graham J."/>
            <person name="Grandbois E."/>
            <person name="Grewal S."/>
            <person name="Gyaltsen K."/>
            <person name="Hafez N."/>
            <person name="Hagos B."/>
            <person name="Hall J."/>
            <person name="Henson C."/>
            <person name="Hollinger A."/>
            <person name="Honan T."/>
            <person name="Huard M.D."/>
            <person name="Hughes L."/>
            <person name="Hurhula B."/>
            <person name="Husby M.E."/>
            <person name="Kamat A."/>
            <person name="Kanga B."/>
            <person name="Kashin S."/>
            <person name="Khazanovich D."/>
            <person name="Kisner P."/>
            <person name="Lance K."/>
            <person name="Lara M."/>
            <person name="Lee W."/>
            <person name="Lennon N."/>
            <person name="Letendre F."/>
            <person name="LeVine R."/>
            <person name="Lipovsky A."/>
            <person name="Liu X."/>
            <person name="Liu J."/>
            <person name="Liu S."/>
            <person name="Lokyitsang T."/>
            <person name="Lokyitsang Y."/>
            <person name="Lubonja R."/>
            <person name="Lui A."/>
            <person name="MacDonald P."/>
            <person name="Magnisalis V."/>
            <person name="Maru K."/>
            <person name="Matthews C."/>
            <person name="McCusker W."/>
            <person name="McDonough S."/>
            <person name="Mehta T."/>
            <person name="Meldrim J."/>
            <person name="Meneus L."/>
            <person name="Mihai O."/>
            <person name="Mihalev A."/>
            <person name="Mihova T."/>
            <person name="Mittelman R."/>
            <person name="Mlenga V."/>
            <person name="Montmayeur A."/>
            <person name="Mulrain L."/>
            <person name="Navidi A."/>
            <person name="Naylor J."/>
            <person name="Negash T."/>
            <person name="Nguyen T."/>
            <person name="Nguyen N."/>
            <person name="Nicol R."/>
            <person name="Norbu C."/>
            <person name="Norbu N."/>
            <person name="Novod N."/>
            <person name="O'Neill B."/>
            <person name="Osman S."/>
            <person name="Markiewicz E."/>
            <person name="Oyono O.L."/>
            <person name="Patti C."/>
            <person name="Phunkhang P."/>
            <person name="Pierre F."/>
            <person name="Priest M."/>
            <person name="Raghuraman S."/>
            <person name="Rege F."/>
            <person name="Reyes R."/>
            <person name="Rise C."/>
            <person name="Rogov P."/>
            <person name="Ross K."/>
            <person name="Ryan E."/>
            <person name="Settipalli S."/>
            <person name="Shea T."/>
            <person name="Sherpa N."/>
            <person name="Shi L."/>
            <person name="Shih D."/>
            <person name="Sparrow T."/>
            <person name="Spaulding J."/>
            <person name="Stalker J."/>
            <person name="Stange-Thomann N."/>
            <person name="Stavropoulos S."/>
            <person name="Stone C."/>
            <person name="Strader C."/>
            <person name="Tesfaye S."/>
            <person name="Thomson T."/>
            <person name="Thoulutsang Y."/>
            <person name="Thoulutsang D."/>
            <person name="Topham K."/>
            <person name="Topping I."/>
            <person name="Tsamla T."/>
            <person name="Vassiliev H."/>
            <person name="Vo A."/>
            <person name="Wangchuk T."/>
            <person name="Wangdi T."/>
            <person name="Weiand M."/>
            <person name="Wilkinson J."/>
            <person name="Wilson A."/>
            <person name="Yadav S."/>
            <person name="Young G."/>
            <person name="Yu Q."/>
            <person name="Zembek L."/>
            <person name="Zhong D."/>
            <person name="Zimmer A."/>
            <person name="Zwirko Z."/>
            <person name="Jaffe D.B."/>
            <person name="Alvarez P."/>
            <person name="Brockman W."/>
            <person name="Butler J."/>
            <person name="Chin C."/>
            <person name="Gnerre S."/>
            <person name="Grabherr M."/>
            <person name="Kleber M."/>
            <person name="Mauceli E."/>
            <person name="MacCallum I."/>
        </authorList>
    </citation>
    <scope>NUCLEOTIDE SEQUENCE [LARGE SCALE GENOMIC DNA]</scope>
    <source>
        <strain evidence="2">Rob3c / Tucson 14021-0248.25</strain>
    </source>
</reference>
<organism evidence="2">
    <name type="scientific">Drosophila sechellia</name>
    <name type="common">Fruit fly</name>
    <dbReference type="NCBI Taxonomy" id="7238"/>
    <lineage>
        <taxon>Eukaryota</taxon>
        <taxon>Metazoa</taxon>
        <taxon>Ecdysozoa</taxon>
        <taxon>Arthropoda</taxon>
        <taxon>Hexapoda</taxon>
        <taxon>Insecta</taxon>
        <taxon>Pterygota</taxon>
        <taxon>Neoptera</taxon>
        <taxon>Endopterygota</taxon>
        <taxon>Diptera</taxon>
        <taxon>Brachycera</taxon>
        <taxon>Muscomorpha</taxon>
        <taxon>Ephydroidea</taxon>
        <taxon>Drosophilidae</taxon>
        <taxon>Drosophila</taxon>
        <taxon>Sophophora</taxon>
    </lineage>
</organism>
<dbReference type="PhylomeDB" id="B4IM53"/>
<keyword evidence="2" id="KW-1185">Reference proteome</keyword>
<dbReference type="EMBL" id="CH480931">
    <property type="protein sequence ID" value="EDW44133.1"/>
    <property type="molecule type" value="Genomic_DNA"/>
</dbReference>
<protein>
    <submittedName>
        <fullName evidence="1">GM11649</fullName>
    </submittedName>
</protein>